<dbReference type="STRING" id="29343.CCDG5_0566"/>
<dbReference type="Pfam" id="PF00156">
    <property type="entry name" value="Pribosyltran"/>
    <property type="match status" value="1"/>
</dbReference>
<dbReference type="SUPFAM" id="SSF53271">
    <property type="entry name" value="PRTase-like"/>
    <property type="match status" value="1"/>
</dbReference>
<dbReference type="PANTHER" id="PTHR43218:SF1">
    <property type="entry name" value="PHOSPHORIBOSYLTRANSFERASE"/>
    <property type="match status" value="1"/>
</dbReference>
<dbReference type="HOGENOM" id="CLU_073912_1_0_9"/>
<proteinExistence type="predicted"/>
<feature type="domain" description="Phosphoribosyltransferase" evidence="1">
    <location>
        <begin position="51"/>
        <end position="167"/>
    </location>
</feature>
<dbReference type="InterPro" id="IPR000836">
    <property type="entry name" value="PRTase_dom"/>
</dbReference>
<protein>
    <submittedName>
        <fullName evidence="2">Phosphoribosyltransferase</fullName>
    </submittedName>
</protein>
<keyword evidence="2" id="KW-0328">Glycosyltransferase</keyword>
<dbReference type="CDD" id="cd06223">
    <property type="entry name" value="PRTases_typeI"/>
    <property type="match status" value="1"/>
</dbReference>
<accession>A0A078KMC7</accession>
<dbReference type="NCBIfam" id="NF005592">
    <property type="entry name" value="PRK07322.1"/>
    <property type="match status" value="1"/>
</dbReference>
<dbReference type="KEGG" id="ccel:CCDG5_0566"/>
<dbReference type="InterPro" id="IPR029057">
    <property type="entry name" value="PRTase-like"/>
</dbReference>
<dbReference type="PANTHER" id="PTHR43218">
    <property type="entry name" value="PHOSPHORIBOSYLTRANSFERASE-RELATED"/>
    <property type="match status" value="1"/>
</dbReference>
<sequence>MNTYTLNVAGLKRELPICPVDDKLDIAAFIMFGDVELTVNCARELIKLAPEHDVIITAEAKGIPLAYEMARQLGVNRYLIARKSPKLYMKNPISVEVKSITTAKIQRLYIDKDDADYMKGKRVLIVDDVISTGESLSAVETLVKQSGGEIVGRMAVLAEGDAKDRDDIIYLAPLPLFVK</sequence>
<gene>
    <name evidence="2" type="ORF">CCDG5_0566</name>
</gene>
<dbReference type="AlphaFoldDB" id="A0A078KMC7"/>
<evidence type="ECO:0000259" key="1">
    <source>
        <dbReference type="Pfam" id="PF00156"/>
    </source>
</evidence>
<name>A0A078KMC7_9FIRM</name>
<evidence type="ECO:0000313" key="2">
    <source>
        <dbReference type="EMBL" id="CDZ23697.1"/>
    </source>
</evidence>
<dbReference type="PATRIC" id="fig|29343.3.peg.585"/>
<reference evidence="3" key="1">
    <citation type="submission" date="2014-07" db="EMBL/GenBank/DDBJ databases">
        <authorList>
            <person name="Wibberg D."/>
        </authorList>
    </citation>
    <scope>NUCLEOTIDE SEQUENCE [LARGE SCALE GENOMIC DNA]</scope>
    <source>
        <strain evidence="3">DG5</strain>
    </source>
</reference>
<keyword evidence="3" id="KW-1185">Reference proteome</keyword>
<dbReference type="OrthoDB" id="4213751at2"/>
<dbReference type="EMBL" id="LM995447">
    <property type="protein sequence ID" value="CDZ23697.1"/>
    <property type="molecule type" value="Genomic_DNA"/>
</dbReference>
<dbReference type="GO" id="GO:0016757">
    <property type="term" value="F:glycosyltransferase activity"/>
    <property type="evidence" value="ECO:0007669"/>
    <property type="project" value="UniProtKB-KW"/>
</dbReference>
<dbReference type="Proteomes" id="UP000032431">
    <property type="component" value="Chromosome I"/>
</dbReference>
<keyword evidence="2" id="KW-0808">Transferase</keyword>
<organism evidence="2 3">
    <name type="scientific">[Clostridium] cellulosi</name>
    <dbReference type="NCBI Taxonomy" id="29343"/>
    <lineage>
        <taxon>Bacteria</taxon>
        <taxon>Bacillati</taxon>
        <taxon>Bacillota</taxon>
        <taxon>Clostridia</taxon>
        <taxon>Eubacteriales</taxon>
        <taxon>Oscillospiraceae</taxon>
        <taxon>Oscillospiraceae incertae sedis</taxon>
    </lineage>
</organism>
<dbReference type="Gene3D" id="3.40.50.2020">
    <property type="match status" value="1"/>
</dbReference>
<evidence type="ECO:0000313" key="3">
    <source>
        <dbReference type="Proteomes" id="UP000032431"/>
    </source>
</evidence>